<evidence type="ECO:0000313" key="2">
    <source>
        <dbReference type="Proteomes" id="UP001732700"/>
    </source>
</evidence>
<dbReference type="Proteomes" id="UP001732700">
    <property type="component" value="Chromosome 4A"/>
</dbReference>
<organism evidence="1 2">
    <name type="scientific">Avena sativa</name>
    <name type="common">Oat</name>
    <dbReference type="NCBI Taxonomy" id="4498"/>
    <lineage>
        <taxon>Eukaryota</taxon>
        <taxon>Viridiplantae</taxon>
        <taxon>Streptophyta</taxon>
        <taxon>Embryophyta</taxon>
        <taxon>Tracheophyta</taxon>
        <taxon>Spermatophyta</taxon>
        <taxon>Magnoliopsida</taxon>
        <taxon>Liliopsida</taxon>
        <taxon>Poales</taxon>
        <taxon>Poaceae</taxon>
        <taxon>BOP clade</taxon>
        <taxon>Pooideae</taxon>
        <taxon>Poodae</taxon>
        <taxon>Poeae</taxon>
        <taxon>Poeae Chloroplast Group 1 (Aveneae type)</taxon>
        <taxon>Aveninae</taxon>
        <taxon>Avena</taxon>
    </lineage>
</organism>
<evidence type="ECO:0000313" key="1">
    <source>
        <dbReference type="EnsemblPlants" id="AVESA.00010b.r2.4AG0629920.1.CDS.1"/>
    </source>
</evidence>
<keyword evidence="2" id="KW-1185">Reference proteome</keyword>
<name>A0ACD5WGR6_AVESA</name>
<reference evidence="1" key="1">
    <citation type="submission" date="2021-05" db="EMBL/GenBank/DDBJ databases">
        <authorList>
            <person name="Scholz U."/>
            <person name="Mascher M."/>
            <person name="Fiebig A."/>
        </authorList>
    </citation>
    <scope>NUCLEOTIDE SEQUENCE [LARGE SCALE GENOMIC DNA]</scope>
</reference>
<protein>
    <submittedName>
        <fullName evidence="1">Uncharacterized protein</fullName>
    </submittedName>
</protein>
<reference evidence="1" key="2">
    <citation type="submission" date="2025-09" db="UniProtKB">
        <authorList>
            <consortium name="EnsemblPlants"/>
        </authorList>
    </citation>
    <scope>IDENTIFICATION</scope>
</reference>
<sequence>MSRDATTRFFSAISPQAHTSGDLNYLAGVMAEVVRYQSGRWPRWRASLVRNYLSNPWVITSVVAAVFLLCFTVLQTFFAAYAYFNPPA</sequence>
<accession>A0ACD5WGR6</accession>
<dbReference type="EnsemblPlants" id="AVESA.00010b.r2.4AG0629920.1">
    <property type="protein sequence ID" value="AVESA.00010b.r2.4AG0629920.1.CDS.1"/>
    <property type="gene ID" value="AVESA.00010b.r2.4AG0629920"/>
</dbReference>
<proteinExistence type="predicted"/>